<proteinExistence type="predicted"/>
<organism evidence="3 4">
    <name type="scientific">Kribbella sandramycini</name>
    <dbReference type="NCBI Taxonomy" id="60450"/>
    <lineage>
        <taxon>Bacteria</taxon>
        <taxon>Bacillati</taxon>
        <taxon>Actinomycetota</taxon>
        <taxon>Actinomycetes</taxon>
        <taxon>Propionibacteriales</taxon>
        <taxon>Kribbellaceae</taxon>
        <taxon>Kribbella</taxon>
    </lineage>
</organism>
<dbReference type="EMBL" id="JACHKF010000001">
    <property type="protein sequence ID" value="MBB6566897.1"/>
    <property type="molecule type" value="Genomic_DNA"/>
</dbReference>
<dbReference type="Proteomes" id="UP000553957">
    <property type="component" value="Unassembled WGS sequence"/>
</dbReference>
<accession>A0A7Y4L583</accession>
<dbReference type="SUPFAM" id="SSF48371">
    <property type="entry name" value="ARM repeat"/>
    <property type="match status" value="1"/>
</dbReference>
<dbReference type="Gene3D" id="1.25.10.10">
    <property type="entry name" value="Leucine-rich Repeat Variant"/>
    <property type="match status" value="1"/>
</dbReference>
<dbReference type="EMBL" id="JABJRC010000009">
    <property type="protein sequence ID" value="NOL44619.1"/>
    <property type="molecule type" value="Genomic_DNA"/>
</dbReference>
<dbReference type="Proteomes" id="UP000534306">
    <property type="component" value="Unassembled WGS sequence"/>
</dbReference>
<sequence length="1128" mass="122296">MDLLRSVTDLIGKKGDSAVWQGIADHVLTGSPLNGLPPGGFETLARLGLAGQYSIARLPQSGPLTEFVGGLAEVPDDVLQRWIGVLGALLSTWPPSEEPLDPTYGLDAVLVQLNSLWPPFDDDVVRPAGLDHAWLEKVATLCVVEPAKPLIWAFGRALPTTVSTTVLELPGYEAAAVRHAAAITAEVDVAKPDAQRDAWYMLRSLTPESLTHFVPMLVPIVASTDAAIRRDAAPLLGVPGVLGELRRFIETAKPAVRSAALKALWATEDPEQRRWAHERATADRAASVRDLVSSWDAQLAAAAEPSTEAPPVDLRVPVTPELREKLRQLATEGEKVAGLPGRTGKYTFSDAELAPVFETLETGRMFELQPRGAELHPNWVADVLAPHVGAVGPVVATLLLARAGLLTRPTDGLSYAASRVYVRCYEETGRPEPLEIARIFDAVGFDGAAVLAYWDRGDYEGLRGLWSDEAIAPFARHALPHYLTMLTSPDVWYSDDDAIYHAIATLQGDLPLDAVDKLLRMGLGQQKTYRVLAQDAVAHVPGIADRIAAALTDGKATTRQVAAQWLQRINHVAAVPALETALRKEKNELAKAAFLDALQGLGEPIESYLDHEAMLGEANASVTKGLHKELAWLDWSALPVVHWAESGDAVPLPVLQWLTNQAVKAKSPEPGALLRTYAALIEPAERERFGRALLDAWIAEDTRLPEPDEVQDPDFADWPVGSAIGSKGVLAVVAACAGADVVPVAGGYLKYWYGTRSAQCKALVVMLGWIEQASATQLVLSVASRFRTKGIQEEAVQQAAALAERRGWSLDELADRTVPYAGFDETGRIELSYGDRAFTAEVAPDLTVALADETGQPLKALPAPRQSDDADAAAAAKKTLGAAKRELKALVQAQTTRLYEAMCTGRSWLAADWQLYLNGHPILRRLSQRLTWIADGARVFRPLDDGTLTTVDDDPIELAPDAVITLAHDTLLTSDAVQAWQEHFTDYELVPLFQQFGRGSYLLPPEKTTDKALHDFEGHLVEAFALRSRAGKLGYLRGETGDGGWFYSYEKRLPAIGLTVELGFTGNLLPEENKTVALTELAVRGRGHQALRLSDVPQVLLSEAYNDLRQLAADGSGFDPAWQQTTGR</sequence>
<feature type="domain" description="DUF4132" evidence="1">
    <location>
        <begin position="855"/>
        <end position="1035"/>
    </location>
</feature>
<dbReference type="InterPro" id="IPR025406">
    <property type="entry name" value="DUF4132"/>
</dbReference>
<evidence type="ECO:0000313" key="3">
    <source>
        <dbReference type="EMBL" id="NOL44619.1"/>
    </source>
</evidence>
<keyword evidence="4" id="KW-1185">Reference proteome</keyword>
<evidence type="ECO:0000313" key="5">
    <source>
        <dbReference type="Proteomes" id="UP000553957"/>
    </source>
</evidence>
<dbReference type="InterPro" id="IPR011989">
    <property type="entry name" value="ARM-like"/>
</dbReference>
<reference evidence="2 5" key="2">
    <citation type="submission" date="2020-08" db="EMBL/GenBank/DDBJ databases">
        <title>Sequencing the genomes of 1000 actinobacteria strains.</title>
        <authorList>
            <person name="Klenk H.-P."/>
        </authorList>
    </citation>
    <scope>NUCLEOTIDE SEQUENCE [LARGE SCALE GENOMIC DNA]</scope>
    <source>
        <strain evidence="2 5">DSM 15626</strain>
    </source>
</reference>
<name>A0A7Y4L583_9ACTN</name>
<dbReference type="RefSeq" id="WP_171677871.1">
    <property type="nucleotide sequence ID" value="NZ_BAAAGT010000004.1"/>
</dbReference>
<dbReference type="InterPro" id="IPR016024">
    <property type="entry name" value="ARM-type_fold"/>
</dbReference>
<evidence type="ECO:0000313" key="4">
    <source>
        <dbReference type="Proteomes" id="UP000534306"/>
    </source>
</evidence>
<evidence type="ECO:0000259" key="1">
    <source>
        <dbReference type="Pfam" id="PF13569"/>
    </source>
</evidence>
<gene>
    <name evidence="2" type="ORF">HNR71_002534</name>
    <name evidence="3" type="ORF">HPO96_30665</name>
</gene>
<reference evidence="3 4" key="1">
    <citation type="submission" date="2020-05" db="EMBL/GenBank/DDBJ databases">
        <title>Genome sequence of Kribbella sandramycini ATCC 39419.</title>
        <authorList>
            <person name="Maclea K.S."/>
            <person name="Fair J.L."/>
        </authorList>
    </citation>
    <scope>NUCLEOTIDE SEQUENCE [LARGE SCALE GENOMIC DNA]</scope>
    <source>
        <strain evidence="3 4">ATCC 39419</strain>
    </source>
</reference>
<dbReference type="AlphaFoldDB" id="A0A7Y4L583"/>
<comment type="caution">
    <text evidence="3">The sequence shown here is derived from an EMBL/GenBank/DDBJ whole genome shotgun (WGS) entry which is preliminary data.</text>
</comment>
<evidence type="ECO:0000313" key="2">
    <source>
        <dbReference type="EMBL" id="MBB6566897.1"/>
    </source>
</evidence>
<dbReference type="Pfam" id="PF13569">
    <property type="entry name" value="DUF4132"/>
    <property type="match status" value="1"/>
</dbReference>
<protein>
    <submittedName>
        <fullName evidence="3">DUF4132 domain-containing protein</fullName>
    </submittedName>
</protein>